<sequence length="68" mass="7396">MLSALASARGISLADLVNRVMQKHGAYSVLSGVVIRQRQALENRLDICETIDDVNAIEVTINVSVDEN</sequence>
<dbReference type="RefSeq" id="WP_005879744.1">
    <property type="nucleotide sequence ID" value="NZ_CP019430.1"/>
</dbReference>
<evidence type="ECO:0000313" key="2">
    <source>
        <dbReference type="Proteomes" id="UP000005089"/>
    </source>
</evidence>
<name>C3X828_OXAFO</name>
<protein>
    <submittedName>
        <fullName evidence="1">Uncharacterized protein</fullName>
    </submittedName>
</protein>
<dbReference type="HOGENOM" id="CLU_2789961_0_0_4"/>
<accession>C3X828</accession>
<dbReference type="EMBL" id="GG658170">
    <property type="protein sequence ID" value="EEO29354.1"/>
    <property type="molecule type" value="Genomic_DNA"/>
</dbReference>
<organism evidence="1 2">
    <name type="scientific">Oxalobacter formigenes OXCC13</name>
    <dbReference type="NCBI Taxonomy" id="556269"/>
    <lineage>
        <taxon>Bacteria</taxon>
        <taxon>Pseudomonadati</taxon>
        <taxon>Pseudomonadota</taxon>
        <taxon>Betaproteobacteria</taxon>
        <taxon>Burkholderiales</taxon>
        <taxon>Oxalobacteraceae</taxon>
        <taxon>Oxalobacter</taxon>
    </lineage>
</organism>
<dbReference type="Proteomes" id="UP000005089">
    <property type="component" value="Unassembled WGS sequence"/>
</dbReference>
<keyword evidence="2" id="KW-1185">Reference proteome</keyword>
<evidence type="ECO:0000313" key="1">
    <source>
        <dbReference type="EMBL" id="EEO29354.1"/>
    </source>
</evidence>
<dbReference type="AlphaFoldDB" id="C3X828"/>
<dbReference type="GeneID" id="77135708"/>
<reference evidence="1 2" key="1">
    <citation type="submission" date="2009-02" db="EMBL/GenBank/DDBJ databases">
        <title>The Genome Sequence of Oxalobacter formigenes OXCC13.</title>
        <authorList>
            <consortium name="The Broad Institute Genome Sequencing Platform"/>
            <person name="Ward D."/>
            <person name="Young S.K."/>
            <person name="Kodira C.D."/>
            <person name="Zeng Q."/>
            <person name="Koehrsen M."/>
            <person name="Alvarado L."/>
            <person name="Berlin A."/>
            <person name="Borenstein D."/>
            <person name="Chen Z."/>
            <person name="Engels R."/>
            <person name="Freedman E."/>
            <person name="Gellesch M."/>
            <person name="Goldberg J."/>
            <person name="Griggs A."/>
            <person name="Gujja S."/>
            <person name="Heiman D."/>
            <person name="Hepburn T."/>
            <person name="Howarth C."/>
            <person name="Jen D."/>
            <person name="Larson L."/>
            <person name="Lewis B."/>
            <person name="Mehta T."/>
            <person name="Park D."/>
            <person name="Pearson M."/>
            <person name="Roberts A."/>
            <person name="Saif S."/>
            <person name="Shea T."/>
            <person name="Shenoy N."/>
            <person name="Sisk P."/>
            <person name="Stolte C."/>
            <person name="Sykes S."/>
            <person name="Walk T."/>
            <person name="White J."/>
            <person name="Yandava C."/>
            <person name="Allison M.J."/>
            <person name="Lander E."/>
            <person name="Nusbaum C."/>
            <person name="Galagan J."/>
            <person name="Birren B."/>
        </authorList>
    </citation>
    <scope>NUCLEOTIDE SEQUENCE [LARGE SCALE GENOMIC DNA]</scope>
    <source>
        <strain evidence="1 2">OXCC13</strain>
    </source>
</reference>
<gene>
    <name evidence="1" type="ORF">OFBG_00382</name>
</gene>
<proteinExistence type="predicted"/>